<protein>
    <recommendedName>
        <fullName evidence="3">Peptidase A2 domain-containing protein</fullName>
    </recommendedName>
</protein>
<reference evidence="1 2" key="1">
    <citation type="journal article" date="2017" name="Genome Biol. Evol.">
        <title>Phytophthora megakarya and P. palmivora, closely related causal agents of cacao black pod rot, underwent increases in genome sizes and gene numbers by different mechanisms.</title>
        <authorList>
            <person name="Ali S.S."/>
            <person name="Shao J."/>
            <person name="Lary D.J."/>
            <person name="Kronmiller B."/>
            <person name="Shen D."/>
            <person name="Strem M.D."/>
            <person name="Amoako-Attah I."/>
            <person name="Akrofi A.Y."/>
            <person name="Begoude B.A."/>
            <person name="Ten Hoopen G.M."/>
            <person name="Coulibaly K."/>
            <person name="Kebe B.I."/>
            <person name="Melnick R.L."/>
            <person name="Guiltinan M.J."/>
            <person name="Tyler B.M."/>
            <person name="Meinhardt L.W."/>
            <person name="Bailey B.A."/>
        </authorList>
    </citation>
    <scope>NUCLEOTIDE SEQUENCE [LARGE SCALE GENOMIC DNA]</scope>
    <source>
        <strain evidence="2">sbr112.9</strain>
    </source>
</reference>
<gene>
    <name evidence="1" type="ORF">PHPALM_7163</name>
</gene>
<sequence length="140" mass="15669">MSLAPSGSLLVSTKKTSLRHTYAEKQSEATGNQLIDPIDNTCDLLEKSTATVSSLRQVDEYARSSVMMAFEISPEESRGYWKYHVPGKMFKQSKGMGKIINETATLLFDSGAEVSILDATFARKVWCQIDKSQKLELRRN</sequence>
<dbReference type="InterPro" id="IPR001969">
    <property type="entry name" value="Aspartic_peptidase_AS"/>
</dbReference>
<dbReference type="AlphaFoldDB" id="A0A2P4YD18"/>
<dbReference type="EMBL" id="NCKW01003687">
    <property type="protein sequence ID" value="POM75703.1"/>
    <property type="molecule type" value="Genomic_DNA"/>
</dbReference>
<name>A0A2P4YD18_9STRA</name>
<dbReference type="PROSITE" id="PS00141">
    <property type="entry name" value="ASP_PROTEASE"/>
    <property type="match status" value="1"/>
</dbReference>
<dbReference type="Proteomes" id="UP000237271">
    <property type="component" value="Unassembled WGS sequence"/>
</dbReference>
<dbReference type="GO" id="GO:0006508">
    <property type="term" value="P:proteolysis"/>
    <property type="evidence" value="ECO:0007669"/>
    <property type="project" value="InterPro"/>
</dbReference>
<comment type="caution">
    <text evidence="1">The sequence shown here is derived from an EMBL/GenBank/DDBJ whole genome shotgun (WGS) entry which is preliminary data.</text>
</comment>
<evidence type="ECO:0008006" key="3">
    <source>
        <dbReference type="Google" id="ProtNLM"/>
    </source>
</evidence>
<accession>A0A2P4YD18</accession>
<dbReference type="OrthoDB" id="142921at2759"/>
<proteinExistence type="predicted"/>
<evidence type="ECO:0000313" key="1">
    <source>
        <dbReference type="EMBL" id="POM75703.1"/>
    </source>
</evidence>
<dbReference type="GO" id="GO:0004190">
    <property type="term" value="F:aspartic-type endopeptidase activity"/>
    <property type="evidence" value="ECO:0007669"/>
    <property type="project" value="InterPro"/>
</dbReference>
<evidence type="ECO:0000313" key="2">
    <source>
        <dbReference type="Proteomes" id="UP000237271"/>
    </source>
</evidence>
<organism evidence="1 2">
    <name type="scientific">Phytophthora palmivora</name>
    <dbReference type="NCBI Taxonomy" id="4796"/>
    <lineage>
        <taxon>Eukaryota</taxon>
        <taxon>Sar</taxon>
        <taxon>Stramenopiles</taxon>
        <taxon>Oomycota</taxon>
        <taxon>Peronosporomycetes</taxon>
        <taxon>Peronosporales</taxon>
        <taxon>Peronosporaceae</taxon>
        <taxon>Phytophthora</taxon>
    </lineage>
</organism>
<keyword evidence="2" id="KW-1185">Reference proteome</keyword>